<feature type="domain" description="RGS" evidence="3">
    <location>
        <begin position="620"/>
        <end position="748"/>
    </location>
</feature>
<dbReference type="EMBL" id="CAJNOK010012944">
    <property type="protein sequence ID" value="CAF1174658.1"/>
    <property type="molecule type" value="Genomic_DNA"/>
</dbReference>
<dbReference type="SMART" id="SM00315">
    <property type="entry name" value="RGS"/>
    <property type="match status" value="1"/>
</dbReference>
<name>A0A8S2EAK8_9BILA</name>
<evidence type="ECO:0000256" key="2">
    <source>
        <dbReference type="SAM" id="Phobius"/>
    </source>
</evidence>
<dbReference type="InterPro" id="IPR044926">
    <property type="entry name" value="RGS_subdomain_2"/>
</dbReference>
<evidence type="ECO:0000313" key="4">
    <source>
        <dbReference type="EMBL" id="CAF1174658.1"/>
    </source>
</evidence>
<feature type="transmembrane region" description="Helical" evidence="2">
    <location>
        <begin position="233"/>
        <end position="252"/>
    </location>
</feature>
<dbReference type="GO" id="GO:0005096">
    <property type="term" value="F:GTPase activator activity"/>
    <property type="evidence" value="ECO:0007669"/>
    <property type="project" value="InterPro"/>
</dbReference>
<feature type="region of interest" description="Disordered" evidence="1">
    <location>
        <begin position="587"/>
        <end position="608"/>
    </location>
</feature>
<feature type="region of interest" description="Disordered" evidence="1">
    <location>
        <begin position="72"/>
        <end position="91"/>
    </location>
</feature>
<dbReference type="PANTHER" id="PTHR45945">
    <property type="entry name" value="REGULATOR OF G-PROTEIN SIGNALING LOCO"/>
    <property type="match status" value="1"/>
</dbReference>
<dbReference type="GO" id="GO:0005886">
    <property type="term" value="C:plasma membrane"/>
    <property type="evidence" value="ECO:0007669"/>
    <property type="project" value="TreeGrafter"/>
</dbReference>
<dbReference type="Gene3D" id="1.10.167.10">
    <property type="entry name" value="Regulator of G-protein Signalling 4, domain 2"/>
    <property type="match status" value="1"/>
</dbReference>
<dbReference type="Proteomes" id="UP000682733">
    <property type="component" value="Unassembled WGS sequence"/>
</dbReference>
<dbReference type="AlphaFoldDB" id="A0A8S2EAK8"/>
<dbReference type="Pfam" id="PF00615">
    <property type="entry name" value="RGS"/>
    <property type="match status" value="1"/>
</dbReference>
<dbReference type="InterPro" id="IPR036305">
    <property type="entry name" value="RGS_sf"/>
</dbReference>
<comment type="caution">
    <text evidence="4">The sequence shown here is derived from an EMBL/GenBank/DDBJ whole genome shotgun (WGS) entry which is preliminary data.</text>
</comment>
<dbReference type="InterPro" id="IPR046995">
    <property type="entry name" value="RGS10/12/14-like"/>
</dbReference>
<sequence>MADYYKSDYREIKYGEFTKHLLLPSSTQQAITYKALESLTSSSQDSDDIKNVKDIYMNKQVKSSLINRKEVNEKKHHHHHQQQQNIIRSNQEKEKIHCKRLPKDVISTNLRSVLFHINDVILHKDIYSSLTGGNIIDRSNSLIFEHRMESYVYDVSYLGNYDIVHSQFSSTEQQQKLVVKLQTFLKRFIDDDTSSLSSVTVQIHIKCGQFEISCKNDTTNDVKIPKCQKLGKYLGYLCLFHTQPFIFGLLLYCSIFQQGDKRNLASSFLIFRSNTIQERNTLIQCLFQLGKNCCYHRCKQQQKIKSTMHIKSSHKQKIKNVGSTYSSCGNSIGSSCNFDFVYSSTATTSTTDSQSCSSIESSDHLRQSIEEEKHDGRRILTPQIDKFIVQEPFIRAEHPVTPPPSKIIIVDNNNDVEDEETSSIEQYDHSAEWNPKLAYFPVDPSPIPLLSSSSSSSSFGEEHFTDSASSFQPLDTCANKLKWIDHLPSQQPQRRHSIANHETSFHTVTATLNDLSNCQSDKKLVFVETKPSLDISTSSAVIVQQQRFAVNTQLEKCYSVHSINETSSSSQSNRRRSSLMSWMSNNFKSSKTTKDKNNQTNSESNKNDDIETRKMNWAINFENLLADNVGLLLFKEFLQKIEYSNENIEFWLECEQFKTLTNHNEICQRAKSIWSDYFANNYPEFQNSSTLPLKININISDSTRQQCQQHLHKPHSSMFANAQAEIYRTMKYDSYPRFLESNLFKNYKSCDTNSLSGFTKPKIKRPRIPFPWTRGILINNT</sequence>
<dbReference type="EMBL" id="CAJOBA010034468">
    <property type="protein sequence ID" value="CAF3985873.1"/>
    <property type="molecule type" value="Genomic_DNA"/>
</dbReference>
<accession>A0A8S2EAK8</accession>
<dbReference type="SUPFAM" id="SSF48097">
    <property type="entry name" value="Regulator of G-protein signaling, RGS"/>
    <property type="match status" value="1"/>
</dbReference>
<organism evidence="4 6">
    <name type="scientific">Didymodactylos carnosus</name>
    <dbReference type="NCBI Taxonomy" id="1234261"/>
    <lineage>
        <taxon>Eukaryota</taxon>
        <taxon>Metazoa</taxon>
        <taxon>Spiralia</taxon>
        <taxon>Gnathifera</taxon>
        <taxon>Rotifera</taxon>
        <taxon>Eurotatoria</taxon>
        <taxon>Bdelloidea</taxon>
        <taxon>Philodinida</taxon>
        <taxon>Philodinidae</taxon>
        <taxon>Didymodactylos</taxon>
    </lineage>
</organism>
<evidence type="ECO:0000259" key="3">
    <source>
        <dbReference type="PROSITE" id="PS50132"/>
    </source>
</evidence>
<dbReference type="GO" id="GO:0005634">
    <property type="term" value="C:nucleus"/>
    <property type="evidence" value="ECO:0007669"/>
    <property type="project" value="TreeGrafter"/>
</dbReference>
<protein>
    <recommendedName>
        <fullName evidence="3">RGS domain-containing protein</fullName>
    </recommendedName>
</protein>
<evidence type="ECO:0000313" key="6">
    <source>
        <dbReference type="Proteomes" id="UP000677228"/>
    </source>
</evidence>
<reference evidence="4" key="1">
    <citation type="submission" date="2021-02" db="EMBL/GenBank/DDBJ databases">
        <authorList>
            <person name="Nowell W R."/>
        </authorList>
    </citation>
    <scope>NUCLEOTIDE SEQUENCE</scope>
</reference>
<dbReference type="Proteomes" id="UP000677228">
    <property type="component" value="Unassembled WGS sequence"/>
</dbReference>
<gene>
    <name evidence="4" type="ORF">OVA965_LOCUS22748</name>
    <name evidence="5" type="ORF">TMI583_LOCUS23462</name>
</gene>
<dbReference type="PROSITE" id="PS50132">
    <property type="entry name" value="RGS"/>
    <property type="match status" value="1"/>
</dbReference>
<proteinExistence type="predicted"/>
<keyword evidence="2" id="KW-0472">Membrane</keyword>
<dbReference type="GO" id="GO:0008277">
    <property type="term" value="P:regulation of G protein-coupled receptor signaling pathway"/>
    <property type="evidence" value="ECO:0007669"/>
    <property type="project" value="TreeGrafter"/>
</dbReference>
<keyword evidence="2" id="KW-1133">Transmembrane helix</keyword>
<dbReference type="PANTHER" id="PTHR45945:SF3">
    <property type="entry name" value="REGULATOR OF G-PROTEIN SIGNALING LOCO"/>
    <property type="match status" value="1"/>
</dbReference>
<evidence type="ECO:0000256" key="1">
    <source>
        <dbReference type="SAM" id="MobiDB-lite"/>
    </source>
</evidence>
<evidence type="ECO:0000313" key="5">
    <source>
        <dbReference type="EMBL" id="CAF3985873.1"/>
    </source>
</evidence>
<dbReference type="GO" id="GO:0005737">
    <property type="term" value="C:cytoplasm"/>
    <property type="evidence" value="ECO:0007669"/>
    <property type="project" value="TreeGrafter"/>
</dbReference>
<keyword evidence="2" id="KW-0812">Transmembrane</keyword>
<dbReference type="InterPro" id="IPR016137">
    <property type="entry name" value="RGS"/>
</dbReference>
<dbReference type="PRINTS" id="PR01301">
    <property type="entry name" value="RGSPROTEIN"/>
</dbReference>